<accession>X1H178</accession>
<evidence type="ECO:0000256" key="1">
    <source>
        <dbReference type="SAM" id="MobiDB-lite"/>
    </source>
</evidence>
<feature type="region of interest" description="Disordered" evidence="1">
    <location>
        <begin position="1"/>
        <end position="36"/>
    </location>
</feature>
<evidence type="ECO:0008006" key="3">
    <source>
        <dbReference type="Google" id="ProtNLM"/>
    </source>
</evidence>
<reference evidence="2" key="1">
    <citation type="journal article" date="2014" name="Front. Microbiol.">
        <title>High frequency of phylogenetically diverse reductive dehalogenase-homologous genes in deep subseafloor sedimentary metagenomes.</title>
        <authorList>
            <person name="Kawai M."/>
            <person name="Futagami T."/>
            <person name="Toyoda A."/>
            <person name="Takaki Y."/>
            <person name="Nishi S."/>
            <person name="Hori S."/>
            <person name="Arai W."/>
            <person name="Tsubouchi T."/>
            <person name="Morono Y."/>
            <person name="Uchiyama I."/>
            <person name="Ito T."/>
            <person name="Fujiyama A."/>
            <person name="Inagaki F."/>
            <person name="Takami H."/>
        </authorList>
    </citation>
    <scope>NUCLEOTIDE SEQUENCE</scope>
    <source>
        <strain evidence="2">Expedition CK06-06</strain>
    </source>
</reference>
<proteinExistence type="predicted"/>
<sequence length="95" mass="11189">MHETQKGQYPDVSQNWRKSPEWQKVRNYKTSNKKSIKEVKKTPELGEIKRGREIGKNYNGRFIWFACRVCGNPRWVTFVNGKAKSERCLTCANHT</sequence>
<comment type="caution">
    <text evidence="2">The sequence shown here is derived from an EMBL/GenBank/DDBJ whole genome shotgun (WGS) entry which is preliminary data.</text>
</comment>
<protein>
    <recommendedName>
        <fullName evidence="3">Zinc-ribbon domain-containing protein</fullName>
    </recommendedName>
</protein>
<name>X1H178_9ZZZZ</name>
<organism evidence="2">
    <name type="scientific">marine sediment metagenome</name>
    <dbReference type="NCBI Taxonomy" id="412755"/>
    <lineage>
        <taxon>unclassified sequences</taxon>
        <taxon>metagenomes</taxon>
        <taxon>ecological metagenomes</taxon>
    </lineage>
</organism>
<feature type="non-terminal residue" evidence="2">
    <location>
        <position position="95"/>
    </location>
</feature>
<gene>
    <name evidence="2" type="ORF">S03H2_33815</name>
</gene>
<dbReference type="EMBL" id="BARU01020603">
    <property type="protein sequence ID" value="GAH50865.1"/>
    <property type="molecule type" value="Genomic_DNA"/>
</dbReference>
<dbReference type="AlphaFoldDB" id="X1H178"/>
<evidence type="ECO:0000313" key="2">
    <source>
        <dbReference type="EMBL" id="GAH50865.1"/>
    </source>
</evidence>